<accession>A0A645I0U6</accession>
<name>A0A645I0U6_9ZZZZ</name>
<proteinExistence type="predicted"/>
<comment type="caution">
    <text evidence="1">The sequence shown here is derived from an EMBL/GenBank/DDBJ whole genome shotgun (WGS) entry which is preliminary data.</text>
</comment>
<reference evidence="1" key="1">
    <citation type="submission" date="2019-08" db="EMBL/GenBank/DDBJ databases">
        <authorList>
            <person name="Kucharzyk K."/>
            <person name="Murdoch R.W."/>
            <person name="Higgins S."/>
            <person name="Loffler F."/>
        </authorList>
    </citation>
    <scope>NUCLEOTIDE SEQUENCE</scope>
</reference>
<evidence type="ECO:0000313" key="1">
    <source>
        <dbReference type="EMBL" id="MPN42054.1"/>
    </source>
</evidence>
<sequence>MFHRDLFRQIDQRPGEAFRFAFALEHGLDPVGGFPRGAFGGLMGGYPCFLAAVLQSEVVDFTAFQDLSHDETFGVVLL</sequence>
<organism evidence="1">
    <name type="scientific">bioreactor metagenome</name>
    <dbReference type="NCBI Taxonomy" id="1076179"/>
    <lineage>
        <taxon>unclassified sequences</taxon>
        <taxon>metagenomes</taxon>
        <taxon>ecological metagenomes</taxon>
    </lineage>
</organism>
<protein>
    <submittedName>
        <fullName evidence="1">Uncharacterized protein</fullName>
    </submittedName>
</protein>
<dbReference type="AlphaFoldDB" id="A0A645I0U6"/>
<dbReference type="EMBL" id="VSSQ01099508">
    <property type="protein sequence ID" value="MPN42054.1"/>
    <property type="molecule type" value="Genomic_DNA"/>
</dbReference>
<gene>
    <name evidence="1" type="ORF">SDC9_189610</name>
</gene>